<dbReference type="AlphaFoldDB" id="A0A0H5DU39"/>
<dbReference type="Pfam" id="PF18856">
    <property type="entry name" value="baeRF_family12"/>
    <property type="match status" value="1"/>
</dbReference>
<organism evidence="1 2">
    <name type="scientific">Estrella lausannensis</name>
    <dbReference type="NCBI Taxonomy" id="483423"/>
    <lineage>
        <taxon>Bacteria</taxon>
        <taxon>Pseudomonadati</taxon>
        <taxon>Chlamydiota</taxon>
        <taxon>Chlamydiia</taxon>
        <taxon>Parachlamydiales</taxon>
        <taxon>Candidatus Criblamydiaceae</taxon>
        <taxon>Estrella</taxon>
    </lineage>
</organism>
<dbReference type="OrthoDB" id="329419at2"/>
<evidence type="ECO:0008006" key="3">
    <source>
        <dbReference type="Google" id="ProtNLM"/>
    </source>
</evidence>
<accession>A0A0H5DU39</accession>
<evidence type="ECO:0000313" key="2">
    <source>
        <dbReference type="Proteomes" id="UP000220251"/>
    </source>
</evidence>
<name>A0A0H5DU39_9BACT</name>
<gene>
    <name evidence="1" type="ORF">ELAC_2103</name>
</gene>
<dbReference type="InterPro" id="IPR041374">
    <property type="entry name" value="BaeRF_family12"/>
</dbReference>
<dbReference type="RefSeq" id="WP_098039291.1">
    <property type="nucleotide sequence ID" value="NZ_CWGJ01000028.1"/>
</dbReference>
<dbReference type="EMBL" id="CWGJ01000028">
    <property type="protein sequence ID" value="CRX39424.1"/>
    <property type="molecule type" value="Genomic_DNA"/>
</dbReference>
<keyword evidence="2" id="KW-1185">Reference proteome</keyword>
<reference evidence="2" key="1">
    <citation type="submission" date="2015-06" db="EMBL/GenBank/DDBJ databases">
        <authorList>
            <person name="Bertelli C."/>
        </authorList>
    </citation>
    <scope>NUCLEOTIDE SEQUENCE [LARGE SCALE GENOMIC DNA]</scope>
    <source>
        <strain evidence="2">CRIB-30</strain>
    </source>
</reference>
<evidence type="ECO:0000313" key="1">
    <source>
        <dbReference type="EMBL" id="CRX39424.1"/>
    </source>
</evidence>
<proteinExistence type="predicted"/>
<dbReference type="Proteomes" id="UP000220251">
    <property type="component" value="Unassembled WGS sequence"/>
</dbReference>
<protein>
    <recommendedName>
        <fullName evidence="3">Protein required for attachment to host cells</fullName>
    </recommendedName>
</protein>
<sequence length="144" mass="16676">MHKETWVVVCNKEKARIFEVEKFGNLREIYTMVHPQSAMKAEMLTRDGLGRTNEMFRSGHSTMDPTTPLKLKEAMNFAKEVAKYLESQKNGMRYTRMFIMAEPSFLGILRDELNHNVVKCVEGEIPKDLTKLDAKAIWEHMPIA</sequence>